<sequence>MCQNRADQKSFAAISVAGCSSTLQHDVTPEERAALVQTLLSHVHRIRKLFIRHGILEPEGEDETTILRLFNAGLEFTALEENTHEHRGQGFQPSPESDMPLNLTAPKLRSLSIDGIRPRAWSTLVLRSLVELDIVSKGTPFDMNLLSMIFQQCRGLASLKLRREFFHNHVALAAPAPHPRFVPPLSLRALDLYMPMSEILTVLSLLSSGSPLPAITICDEDGLCSMTHSAVH</sequence>
<keyword evidence="2" id="KW-1185">Reference proteome</keyword>
<comment type="caution">
    <text evidence="1">The sequence shown here is derived from an EMBL/GenBank/DDBJ whole genome shotgun (WGS) entry which is preliminary data.</text>
</comment>
<dbReference type="EMBL" id="JARIHO010000043">
    <property type="protein sequence ID" value="KAJ7325842.1"/>
    <property type="molecule type" value="Genomic_DNA"/>
</dbReference>
<organism evidence="1 2">
    <name type="scientific">Mycena albidolilacea</name>
    <dbReference type="NCBI Taxonomy" id="1033008"/>
    <lineage>
        <taxon>Eukaryota</taxon>
        <taxon>Fungi</taxon>
        <taxon>Dikarya</taxon>
        <taxon>Basidiomycota</taxon>
        <taxon>Agaricomycotina</taxon>
        <taxon>Agaricomycetes</taxon>
        <taxon>Agaricomycetidae</taxon>
        <taxon>Agaricales</taxon>
        <taxon>Marasmiineae</taxon>
        <taxon>Mycenaceae</taxon>
        <taxon>Mycena</taxon>
    </lineage>
</organism>
<protein>
    <submittedName>
        <fullName evidence="1">Uncharacterized protein</fullName>
    </submittedName>
</protein>
<dbReference type="Proteomes" id="UP001218218">
    <property type="component" value="Unassembled WGS sequence"/>
</dbReference>
<reference evidence="1" key="1">
    <citation type="submission" date="2023-03" db="EMBL/GenBank/DDBJ databases">
        <title>Massive genome expansion in bonnet fungi (Mycena s.s.) driven by repeated elements and novel gene families across ecological guilds.</title>
        <authorList>
            <consortium name="Lawrence Berkeley National Laboratory"/>
            <person name="Harder C.B."/>
            <person name="Miyauchi S."/>
            <person name="Viragh M."/>
            <person name="Kuo A."/>
            <person name="Thoen E."/>
            <person name="Andreopoulos B."/>
            <person name="Lu D."/>
            <person name="Skrede I."/>
            <person name="Drula E."/>
            <person name="Henrissat B."/>
            <person name="Morin E."/>
            <person name="Kohler A."/>
            <person name="Barry K."/>
            <person name="LaButti K."/>
            <person name="Morin E."/>
            <person name="Salamov A."/>
            <person name="Lipzen A."/>
            <person name="Mereny Z."/>
            <person name="Hegedus B."/>
            <person name="Baldrian P."/>
            <person name="Stursova M."/>
            <person name="Weitz H."/>
            <person name="Taylor A."/>
            <person name="Grigoriev I.V."/>
            <person name="Nagy L.G."/>
            <person name="Martin F."/>
            <person name="Kauserud H."/>
        </authorList>
    </citation>
    <scope>NUCLEOTIDE SEQUENCE</scope>
    <source>
        <strain evidence="1">CBHHK002</strain>
    </source>
</reference>
<evidence type="ECO:0000313" key="2">
    <source>
        <dbReference type="Proteomes" id="UP001218218"/>
    </source>
</evidence>
<accession>A0AAD6ZJ60</accession>
<evidence type="ECO:0000313" key="1">
    <source>
        <dbReference type="EMBL" id="KAJ7325842.1"/>
    </source>
</evidence>
<dbReference type="AlphaFoldDB" id="A0AAD6ZJ60"/>
<proteinExistence type="predicted"/>
<gene>
    <name evidence="1" type="ORF">DFH08DRAFT_968488</name>
</gene>
<name>A0AAD6ZJ60_9AGAR</name>